<dbReference type="InterPro" id="IPR012001">
    <property type="entry name" value="Thiamin_PyroP_enz_TPP-bd_dom"/>
</dbReference>
<organism evidence="2 3">
    <name type="scientific">Brevibacterium paucivorans</name>
    <dbReference type="NCBI Taxonomy" id="170994"/>
    <lineage>
        <taxon>Bacteria</taxon>
        <taxon>Bacillati</taxon>
        <taxon>Actinomycetota</taxon>
        <taxon>Actinomycetes</taxon>
        <taxon>Micrococcales</taxon>
        <taxon>Brevibacteriaceae</taxon>
        <taxon>Brevibacterium</taxon>
    </lineage>
</organism>
<dbReference type="OrthoDB" id="4494979at2"/>
<dbReference type="GO" id="GO:0030976">
    <property type="term" value="F:thiamine pyrophosphate binding"/>
    <property type="evidence" value="ECO:0007669"/>
    <property type="project" value="InterPro"/>
</dbReference>
<proteinExistence type="predicted"/>
<dbReference type="Gene3D" id="3.40.50.970">
    <property type="match status" value="1"/>
</dbReference>
<accession>A0A2N6VJ47</accession>
<feature type="non-terminal residue" evidence="2">
    <location>
        <position position="1"/>
    </location>
</feature>
<dbReference type="RefSeq" id="WP_146004819.1">
    <property type="nucleotide sequence ID" value="NZ_PNHK01000310.1"/>
</dbReference>
<dbReference type="Pfam" id="PF02776">
    <property type="entry name" value="TPP_enzyme_N"/>
    <property type="match status" value="1"/>
</dbReference>
<gene>
    <name evidence="2" type="ORF">CJ199_13665</name>
</gene>
<dbReference type="EMBL" id="PNHK01000310">
    <property type="protein sequence ID" value="PMD04165.1"/>
    <property type="molecule type" value="Genomic_DNA"/>
</dbReference>
<dbReference type="SUPFAM" id="SSF52518">
    <property type="entry name" value="Thiamin diphosphate-binding fold (THDP-binding)"/>
    <property type="match status" value="1"/>
</dbReference>
<evidence type="ECO:0000259" key="1">
    <source>
        <dbReference type="Pfam" id="PF02776"/>
    </source>
</evidence>
<dbReference type="Proteomes" id="UP000235598">
    <property type="component" value="Unassembled WGS sequence"/>
</dbReference>
<feature type="non-terminal residue" evidence="2">
    <location>
        <position position="36"/>
    </location>
</feature>
<dbReference type="InterPro" id="IPR029061">
    <property type="entry name" value="THDP-binding"/>
</dbReference>
<sequence length="36" mass="3565">YGADGWSQRTGKPGVVITTSGPGLLNVLSAVGTSFA</sequence>
<comment type="caution">
    <text evidence="2">The sequence shown here is derived from an EMBL/GenBank/DDBJ whole genome shotgun (WGS) entry which is preliminary data.</text>
</comment>
<evidence type="ECO:0000313" key="2">
    <source>
        <dbReference type="EMBL" id="PMD04165.1"/>
    </source>
</evidence>
<dbReference type="CDD" id="cd07035">
    <property type="entry name" value="TPP_PYR_POX_like"/>
    <property type="match status" value="1"/>
</dbReference>
<name>A0A2N6VJ47_9MICO</name>
<protein>
    <recommendedName>
        <fullName evidence="1">Thiamine pyrophosphate enzyme N-terminal TPP-binding domain-containing protein</fullName>
    </recommendedName>
</protein>
<evidence type="ECO:0000313" key="3">
    <source>
        <dbReference type="Proteomes" id="UP000235598"/>
    </source>
</evidence>
<reference evidence="2 3" key="1">
    <citation type="submission" date="2017-09" db="EMBL/GenBank/DDBJ databases">
        <title>Bacterial strain isolated from the female urinary microbiota.</title>
        <authorList>
            <person name="Thomas-White K."/>
            <person name="Kumar N."/>
            <person name="Forster S."/>
            <person name="Putonti C."/>
            <person name="Lawley T."/>
            <person name="Wolfe A.J."/>
        </authorList>
    </citation>
    <scope>NUCLEOTIDE SEQUENCE [LARGE SCALE GENOMIC DNA]</scope>
    <source>
        <strain evidence="2 3">UMB1301</strain>
    </source>
</reference>
<feature type="domain" description="Thiamine pyrophosphate enzyme N-terminal TPP-binding" evidence="1">
    <location>
        <begin position="1"/>
        <end position="34"/>
    </location>
</feature>
<dbReference type="GO" id="GO:0000287">
    <property type="term" value="F:magnesium ion binding"/>
    <property type="evidence" value="ECO:0007669"/>
    <property type="project" value="UniProtKB-ARBA"/>
</dbReference>
<dbReference type="AlphaFoldDB" id="A0A2N6VJ47"/>